<evidence type="ECO:0000256" key="1">
    <source>
        <dbReference type="SAM" id="MobiDB-lite"/>
    </source>
</evidence>
<comment type="caution">
    <text evidence="2">The sequence shown here is derived from an EMBL/GenBank/DDBJ whole genome shotgun (WGS) entry which is preliminary data.</text>
</comment>
<feature type="region of interest" description="Disordered" evidence="1">
    <location>
        <begin position="1"/>
        <end position="36"/>
    </location>
</feature>
<feature type="compositionally biased region" description="Low complexity" evidence="1">
    <location>
        <begin position="19"/>
        <end position="36"/>
    </location>
</feature>
<name>A0AAV6LFY2_9ERIC</name>
<organism evidence="2 3">
    <name type="scientific">Rhododendron griersonianum</name>
    <dbReference type="NCBI Taxonomy" id="479676"/>
    <lineage>
        <taxon>Eukaryota</taxon>
        <taxon>Viridiplantae</taxon>
        <taxon>Streptophyta</taxon>
        <taxon>Embryophyta</taxon>
        <taxon>Tracheophyta</taxon>
        <taxon>Spermatophyta</taxon>
        <taxon>Magnoliopsida</taxon>
        <taxon>eudicotyledons</taxon>
        <taxon>Gunneridae</taxon>
        <taxon>Pentapetalae</taxon>
        <taxon>asterids</taxon>
        <taxon>Ericales</taxon>
        <taxon>Ericaceae</taxon>
        <taxon>Ericoideae</taxon>
        <taxon>Rhodoreae</taxon>
        <taxon>Rhododendron</taxon>
    </lineage>
</organism>
<protein>
    <submittedName>
        <fullName evidence="2">Uncharacterized protein</fullName>
    </submittedName>
</protein>
<gene>
    <name evidence="2" type="ORF">RHGRI_000167</name>
</gene>
<evidence type="ECO:0000313" key="2">
    <source>
        <dbReference type="EMBL" id="KAG5563886.1"/>
    </source>
</evidence>
<proteinExistence type="predicted"/>
<keyword evidence="3" id="KW-1185">Reference proteome</keyword>
<evidence type="ECO:0000313" key="3">
    <source>
        <dbReference type="Proteomes" id="UP000823749"/>
    </source>
</evidence>
<accession>A0AAV6LFY2</accession>
<sequence>MKERSTRRGKSTCAASGYSPRTWSRQRSTRRWTPSQCTATHPSPICRGRSFASFYITVF</sequence>
<dbReference type="Proteomes" id="UP000823749">
    <property type="component" value="Chromosome 1"/>
</dbReference>
<dbReference type="AlphaFoldDB" id="A0AAV6LFY2"/>
<dbReference type="EMBL" id="JACTNZ010000001">
    <property type="protein sequence ID" value="KAG5563886.1"/>
    <property type="molecule type" value="Genomic_DNA"/>
</dbReference>
<reference evidence="2" key="1">
    <citation type="submission" date="2020-08" db="EMBL/GenBank/DDBJ databases">
        <title>Plant Genome Project.</title>
        <authorList>
            <person name="Zhang R.-G."/>
        </authorList>
    </citation>
    <scope>NUCLEOTIDE SEQUENCE</scope>
    <source>
        <strain evidence="2">WSP0</strain>
        <tissue evidence="2">Leaf</tissue>
    </source>
</reference>